<sequence>MAPPSKKRKQSQAAIEEILFDPSARQDYLAGFHKRKQQRIKNAQEAAIKREKAEKAEDRKKLREGRKLEMERHVEAFNALLRESGEKESGSDDQGDSEDEEWGGFEEPPAIDHEAEYIDEDRYTTVTVKDMDLSKIDQSSSDEDEGENSEHEGKHVQKGNVAEKASGVNKPGKRTWTKEKPEQPKKKKKKFRYESKAERQSTRRKERASNKAQAKARRG</sequence>
<evidence type="ECO:0000313" key="7">
    <source>
        <dbReference type="Proteomes" id="UP000076632"/>
    </source>
</evidence>
<dbReference type="RefSeq" id="XP_018192405.1">
    <property type="nucleotide sequence ID" value="XM_018331675.1"/>
</dbReference>
<evidence type="ECO:0000256" key="5">
    <source>
        <dbReference type="SAM" id="MobiDB-lite"/>
    </source>
</evidence>
<reference evidence="6 7" key="1">
    <citation type="journal article" date="2016" name="Fungal Biol.">
        <title>The genome of Xylona heveae provides a window into fungal endophytism.</title>
        <authorList>
            <person name="Gazis R."/>
            <person name="Kuo A."/>
            <person name="Riley R."/>
            <person name="LaButti K."/>
            <person name="Lipzen A."/>
            <person name="Lin J."/>
            <person name="Amirebrahimi M."/>
            <person name="Hesse C.N."/>
            <person name="Spatafora J.W."/>
            <person name="Henrissat B."/>
            <person name="Hainaut M."/>
            <person name="Grigoriev I.V."/>
            <person name="Hibbett D.S."/>
        </authorList>
    </citation>
    <scope>NUCLEOTIDE SEQUENCE [LARGE SCALE GENOMIC DNA]</scope>
    <source>
        <strain evidence="6 7">TC161</strain>
    </source>
</reference>
<dbReference type="GO" id="GO:0019843">
    <property type="term" value="F:rRNA binding"/>
    <property type="evidence" value="ECO:0007669"/>
    <property type="project" value="TreeGrafter"/>
</dbReference>
<dbReference type="Proteomes" id="UP000076632">
    <property type="component" value="Unassembled WGS sequence"/>
</dbReference>
<dbReference type="STRING" id="1328760.A0A165K0H2"/>
<dbReference type="OMA" id="EWDGFPD"/>
<keyword evidence="3" id="KW-0175">Coiled coil</keyword>
<dbReference type="FunCoup" id="A0A165K0H2">
    <property type="interactions" value="205"/>
</dbReference>
<dbReference type="EMBL" id="KV407454">
    <property type="protein sequence ID" value="KZF26850.1"/>
    <property type="molecule type" value="Genomic_DNA"/>
</dbReference>
<evidence type="ECO:0000256" key="2">
    <source>
        <dbReference type="ARBA" id="ARBA00007175"/>
    </source>
</evidence>
<feature type="compositionally biased region" description="Basic and acidic residues" evidence="5">
    <location>
        <begin position="192"/>
        <end position="209"/>
    </location>
</feature>
<evidence type="ECO:0000256" key="1">
    <source>
        <dbReference type="ARBA" id="ARBA00004604"/>
    </source>
</evidence>
<dbReference type="GeneID" id="28896812"/>
<feature type="compositionally biased region" description="Basic and acidic residues" evidence="5">
    <location>
        <begin position="110"/>
        <end position="135"/>
    </location>
</feature>
<evidence type="ECO:0000256" key="4">
    <source>
        <dbReference type="ARBA" id="ARBA00023242"/>
    </source>
</evidence>
<keyword evidence="7" id="KW-1185">Reference proteome</keyword>
<dbReference type="InterPro" id="IPR019186">
    <property type="entry name" value="Nucleolar_protein_12"/>
</dbReference>
<keyword evidence="4" id="KW-0539">Nucleus</keyword>
<evidence type="ECO:0008006" key="8">
    <source>
        <dbReference type="Google" id="ProtNLM"/>
    </source>
</evidence>
<feature type="compositionally biased region" description="Basic and acidic residues" evidence="5">
    <location>
        <begin position="47"/>
        <end position="75"/>
    </location>
</feature>
<dbReference type="PANTHER" id="PTHR14577:SF0">
    <property type="entry name" value="NUCLEOLAR PROTEIN 12"/>
    <property type="match status" value="1"/>
</dbReference>
<gene>
    <name evidence="6" type="ORF">L228DRAFT_243376</name>
</gene>
<organism evidence="6 7">
    <name type="scientific">Xylona heveae (strain CBS 132557 / TC161)</name>
    <dbReference type="NCBI Taxonomy" id="1328760"/>
    <lineage>
        <taxon>Eukaryota</taxon>
        <taxon>Fungi</taxon>
        <taxon>Dikarya</taxon>
        <taxon>Ascomycota</taxon>
        <taxon>Pezizomycotina</taxon>
        <taxon>Xylonomycetes</taxon>
        <taxon>Xylonales</taxon>
        <taxon>Xylonaceae</taxon>
        <taxon>Xylona</taxon>
    </lineage>
</organism>
<feature type="region of interest" description="Disordered" evidence="5">
    <location>
        <begin position="35"/>
        <end position="219"/>
    </location>
</feature>
<accession>A0A165K0H2</accession>
<comment type="similarity">
    <text evidence="2">Belongs to the RRP17 family.</text>
</comment>
<dbReference type="PANTHER" id="PTHR14577">
    <property type="entry name" value="NUCLEOLAR PROTEIN 12"/>
    <property type="match status" value="1"/>
</dbReference>
<dbReference type="Pfam" id="PF09805">
    <property type="entry name" value="Nop25"/>
    <property type="match status" value="1"/>
</dbReference>
<protein>
    <recommendedName>
        <fullName evidence="8">Protein required for cell viability Rrp17</fullName>
    </recommendedName>
</protein>
<evidence type="ECO:0000313" key="6">
    <source>
        <dbReference type="EMBL" id="KZF26850.1"/>
    </source>
</evidence>
<dbReference type="GO" id="GO:0005730">
    <property type="term" value="C:nucleolus"/>
    <property type="evidence" value="ECO:0007669"/>
    <property type="project" value="UniProtKB-SubCell"/>
</dbReference>
<dbReference type="AlphaFoldDB" id="A0A165K0H2"/>
<dbReference type="OrthoDB" id="551633at2759"/>
<evidence type="ECO:0000256" key="3">
    <source>
        <dbReference type="ARBA" id="ARBA00023054"/>
    </source>
</evidence>
<name>A0A165K0H2_XYLHT</name>
<comment type="subcellular location">
    <subcellularLocation>
        <location evidence="1">Nucleus</location>
        <location evidence="1">Nucleolus</location>
    </subcellularLocation>
</comment>
<proteinExistence type="inferred from homology"/>
<dbReference type="InParanoid" id="A0A165K0H2"/>
<feature type="compositionally biased region" description="Acidic residues" evidence="5">
    <location>
        <begin position="91"/>
        <end position="104"/>
    </location>
</feature>